<evidence type="ECO:0000256" key="4">
    <source>
        <dbReference type="ARBA" id="ARBA00022605"/>
    </source>
</evidence>
<evidence type="ECO:0000256" key="1">
    <source>
        <dbReference type="ARBA" id="ARBA00000428"/>
    </source>
</evidence>
<evidence type="ECO:0000313" key="11">
    <source>
        <dbReference type="EMBL" id="MBE9066755.1"/>
    </source>
</evidence>
<feature type="non-terminal residue" evidence="11">
    <location>
        <position position="174"/>
    </location>
</feature>
<evidence type="ECO:0000256" key="2">
    <source>
        <dbReference type="ARBA" id="ARBA00001954"/>
    </source>
</evidence>
<evidence type="ECO:0000256" key="10">
    <source>
        <dbReference type="ARBA" id="ARBA00039005"/>
    </source>
</evidence>
<evidence type="ECO:0000256" key="3">
    <source>
        <dbReference type="ARBA" id="ARBA00022596"/>
    </source>
</evidence>
<evidence type="ECO:0000256" key="8">
    <source>
        <dbReference type="ARBA" id="ARBA00023004"/>
    </source>
</evidence>
<dbReference type="Pfam" id="PF03079">
    <property type="entry name" value="ARD"/>
    <property type="match status" value="1"/>
</dbReference>
<sequence length="174" mass="19272">MAKLQVYDGATPTCITDQSAVKDYLAKINIGFERWPTHADLGSGTSSDDILAAYDSEVALLSKQNGYTTADVINIEATMPNLDAMLAKFDKEHWHDEDEVRFILDGLGIFHINPPDRPVVAVTVTAGDLLVVPKGTKHWFHLGSERRVCAIRLFQDTRGWAPHYTPTDTAVSYP</sequence>
<keyword evidence="3" id="KW-0533">Nickel</keyword>
<dbReference type="GO" id="GO:0010309">
    <property type="term" value="F:acireductone dioxygenase [iron(II)-requiring] activity"/>
    <property type="evidence" value="ECO:0007669"/>
    <property type="project" value="UniProtKB-EC"/>
</dbReference>
<dbReference type="GO" id="GO:0010308">
    <property type="term" value="F:acireductone dioxygenase (Ni2+-requiring) activity"/>
    <property type="evidence" value="ECO:0007669"/>
    <property type="project" value="InterPro"/>
</dbReference>
<gene>
    <name evidence="11" type="ORF">IQ260_08830</name>
</gene>
<name>A0A928X2P8_LEPEC</name>
<evidence type="ECO:0000313" key="12">
    <source>
        <dbReference type="Proteomes" id="UP000615026"/>
    </source>
</evidence>
<comment type="caution">
    <text evidence="11">The sequence shown here is derived from an EMBL/GenBank/DDBJ whole genome shotgun (WGS) entry which is preliminary data.</text>
</comment>
<keyword evidence="7" id="KW-0560">Oxidoreductase</keyword>
<keyword evidence="12" id="KW-1185">Reference proteome</keyword>
<accession>A0A928X2P8</accession>
<dbReference type="CDD" id="cd02232">
    <property type="entry name" value="cupin_ARD"/>
    <property type="match status" value="1"/>
</dbReference>
<dbReference type="Proteomes" id="UP000615026">
    <property type="component" value="Unassembled WGS sequence"/>
</dbReference>
<protein>
    <recommendedName>
        <fullName evidence="10">acireductone dioxygenase (Fe(2+)-requiring)</fullName>
        <ecNumber evidence="10">1.13.11.54</ecNumber>
    </recommendedName>
</protein>
<dbReference type="GO" id="GO:0019284">
    <property type="term" value="P:L-methionine salvage from S-adenosylmethionine"/>
    <property type="evidence" value="ECO:0007669"/>
    <property type="project" value="InterPro"/>
</dbReference>
<dbReference type="InterPro" id="IPR023956">
    <property type="entry name" value="ARD_bac"/>
</dbReference>
<dbReference type="InterPro" id="IPR004313">
    <property type="entry name" value="ARD"/>
</dbReference>
<comment type="catalytic activity">
    <reaction evidence="1">
        <text>1,2-dihydroxy-5-(methylsulfanyl)pent-1-en-3-one + O2 = 4-methylsulfanyl-2-oxobutanoate + formate + 2 H(+)</text>
        <dbReference type="Rhea" id="RHEA:24504"/>
        <dbReference type="ChEBI" id="CHEBI:15378"/>
        <dbReference type="ChEBI" id="CHEBI:15379"/>
        <dbReference type="ChEBI" id="CHEBI:15740"/>
        <dbReference type="ChEBI" id="CHEBI:16723"/>
        <dbReference type="ChEBI" id="CHEBI:49252"/>
        <dbReference type="EC" id="1.13.11.54"/>
    </reaction>
</comment>
<evidence type="ECO:0000256" key="7">
    <source>
        <dbReference type="ARBA" id="ARBA00023002"/>
    </source>
</evidence>
<keyword evidence="6" id="KW-0223">Dioxygenase</keyword>
<keyword evidence="5" id="KW-0479">Metal-binding</keyword>
<keyword evidence="4" id="KW-0028">Amino-acid biosynthesis</keyword>
<evidence type="ECO:0000256" key="5">
    <source>
        <dbReference type="ARBA" id="ARBA00022723"/>
    </source>
</evidence>
<keyword evidence="8" id="KW-0408">Iron</keyword>
<dbReference type="GO" id="GO:0005506">
    <property type="term" value="F:iron ion binding"/>
    <property type="evidence" value="ECO:0007669"/>
    <property type="project" value="InterPro"/>
</dbReference>
<proteinExistence type="inferred from homology"/>
<dbReference type="HAMAP" id="MF_01682">
    <property type="entry name" value="Salvage_MtnD"/>
    <property type="match status" value="1"/>
</dbReference>
<dbReference type="InterPro" id="IPR011051">
    <property type="entry name" value="RmlC_Cupin_sf"/>
</dbReference>
<dbReference type="GO" id="GO:0016151">
    <property type="term" value="F:nickel cation binding"/>
    <property type="evidence" value="ECO:0007669"/>
    <property type="project" value="InterPro"/>
</dbReference>
<reference evidence="11" key="1">
    <citation type="submission" date="2020-10" db="EMBL/GenBank/DDBJ databases">
        <authorList>
            <person name="Castelo-Branco R."/>
            <person name="Eusebio N."/>
            <person name="Adriana R."/>
            <person name="Vieira A."/>
            <person name="Brugerolle De Fraissinette N."/>
            <person name="Rezende De Castro R."/>
            <person name="Schneider M.P."/>
            <person name="Vasconcelos V."/>
            <person name="Leao P.N."/>
        </authorList>
    </citation>
    <scope>NUCLEOTIDE SEQUENCE</scope>
    <source>
        <strain evidence="11">LEGE 11479</strain>
    </source>
</reference>
<dbReference type="AlphaFoldDB" id="A0A928X2P8"/>
<evidence type="ECO:0000256" key="6">
    <source>
        <dbReference type="ARBA" id="ARBA00022964"/>
    </source>
</evidence>
<dbReference type="InterPro" id="IPR014710">
    <property type="entry name" value="RmlC-like_jellyroll"/>
</dbReference>
<organism evidence="11 12">
    <name type="scientific">Leptolyngbya cf. ectocarpi LEGE 11479</name>
    <dbReference type="NCBI Taxonomy" id="1828722"/>
    <lineage>
        <taxon>Bacteria</taxon>
        <taxon>Bacillati</taxon>
        <taxon>Cyanobacteriota</taxon>
        <taxon>Cyanophyceae</taxon>
        <taxon>Leptolyngbyales</taxon>
        <taxon>Leptolyngbyaceae</taxon>
        <taxon>Leptolyngbya group</taxon>
        <taxon>Leptolyngbya</taxon>
    </lineage>
</organism>
<dbReference type="EC" id="1.13.11.54" evidence="10"/>
<dbReference type="RefSeq" id="WP_193992734.1">
    <property type="nucleotide sequence ID" value="NZ_JADEXP010000057.1"/>
</dbReference>
<dbReference type="PANTHER" id="PTHR23418:SF0">
    <property type="entry name" value="ACIREDUCTONE DIOXYGENASE"/>
    <property type="match status" value="1"/>
</dbReference>
<keyword evidence="9" id="KW-0486">Methionine biosynthesis</keyword>
<dbReference type="SUPFAM" id="SSF51182">
    <property type="entry name" value="RmlC-like cupins"/>
    <property type="match status" value="1"/>
</dbReference>
<comment type="cofactor">
    <cofactor evidence="2">
        <name>Fe(2+)</name>
        <dbReference type="ChEBI" id="CHEBI:29033"/>
    </cofactor>
</comment>
<dbReference type="Gene3D" id="2.60.120.10">
    <property type="entry name" value="Jelly Rolls"/>
    <property type="match status" value="1"/>
</dbReference>
<dbReference type="EMBL" id="JADEXP010000057">
    <property type="protein sequence ID" value="MBE9066755.1"/>
    <property type="molecule type" value="Genomic_DNA"/>
</dbReference>
<dbReference type="PANTHER" id="PTHR23418">
    <property type="entry name" value="ACIREDUCTONE DIOXYGENASE"/>
    <property type="match status" value="1"/>
</dbReference>
<evidence type="ECO:0000256" key="9">
    <source>
        <dbReference type="ARBA" id="ARBA00023167"/>
    </source>
</evidence>